<dbReference type="InterPro" id="IPR027094">
    <property type="entry name" value="Mitofusin_fam"/>
</dbReference>
<name>E4TK93_CALNY</name>
<evidence type="ECO:0000256" key="3">
    <source>
        <dbReference type="ARBA" id="ARBA00022801"/>
    </source>
</evidence>
<keyword evidence="4" id="KW-0342">GTP-binding</keyword>
<reference key="1">
    <citation type="submission" date="2010-11" db="EMBL/GenBank/DDBJ databases">
        <title>The complete genome of plasmid of Calditerrivibrio nitroreducens DSM 19672.</title>
        <authorList>
            <consortium name="US DOE Joint Genome Institute (JGI-PGF)"/>
            <person name="Lucas S."/>
            <person name="Copeland A."/>
            <person name="Lapidus A."/>
            <person name="Bruce D."/>
            <person name="Goodwin L."/>
            <person name="Pitluck S."/>
            <person name="Kyrpides N."/>
            <person name="Mavromatis K."/>
            <person name="Ivanova N."/>
            <person name="Mikhailova N."/>
            <person name="Zeytun A."/>
            <person name="Brettin T."/>
            <person name="Detter J.C."/>
            <person name="Tapia R."/>
            <person name="Han C."/>
            <person name="Land M."/>
            <person name="Hauser L."/>
            <person name="Markowitz V."/>
            <person name="Cheng J.-F."/>
            <person name="Hugenholtz P."/>
            <person name="Woyke T."/>
            <person name="Wu D."/>
            <person name="Spring S."/>
            <person name="Schroeder M."/>
            <person name="Brambilla E."/>
            <person name="Klenk H.-P."/>
            <person name="Eisen J.A."/>
        </authorList>
    </citation>
    <scope>NUCLEOTIDE SEQUENCE</scope>
    <source>
        <strain>DSM 19672</strain>
    </source>
</reference>
<dbReference type="GO" id="GO:0016020">
    <property type="term" value="C:membrane"/>
    <property type="evidence" value="ECO:0007669"/>
    <property type="project" value="UniProtKB-SubCell"/>
</dbReference>
<dbReference type="HOGENOM" id="CLU_020256_0_0_0"/>
<evidence type="ECO:0000313" key="9">
    <source>
        <dbReference type="Proteomes" id="UP000007039"/>
    </source>
</evidence>
<dbReference type="PANTHER" id="PTHR10465:SF0">
    <property type="entry name" value="SARCALUMENIN"/>
    <property type="match status" value="1"/>
</dbReference>
<keyword evidence="6" id="KW-0175">Coiled coil</keyword>
<keyword evidence="8" id="KW-0614">Plasmid</keyword>
<evidence type="ECO:0000256" key="2">
    <source>
        <dbReference type="ARBA" id="ARBA00022741"/>
    </source>
</evidence>
<dbReference type="GO" id="GO:0003924">
    <property type="term" value="F:GTPase activity"/>
    <property type="evidence" value="ECO:0007669"/>
    <property type="project" value="InterPro"/>
</dbReference>
<feature type="coiled-coil region" evidence="6">
    <location>
        <begin position="18"/>
        <end position="57"/>
    </location>
</feature>
<dbReference type="AlphaFoldDB" id="E4TK93"/>
<feature type="coiled-coil region" evidence="6">
    <location>
        <begin position="113"/>
        <end position="144"/>
    </location>
</feature>
<dbReference type="eggNOG" id="COG0699">
    <property type="taxonomic scope" value="Bacteria"/>
</dbReference>
<feature type="coiled-coil region" evidence="6">
    <location>
        <begin position="714"/>
        <end position="748"/>
    </location>
</feature>
<evidence type="ECO:0000256" key="1">
    <source>
        <dbReference type="ARBA" id="ARBA00004370"/>
    </source>
</evidence>
<evidence type="ECO:0000256" key="5">
    <source>
        <dbReference type="ARBA" id="ARBA00023136"/>
    </source>
</evidence>
<feature type="domain" description="Dynamin N-terminal" evidence="7">
    <location>
        <begin position="56"/>
        <end position="295"/>
    </location>
</feature>
<dbReference type="SUPFAM" id="SSF52540">
    <property type="entry name" value="P-loop containing nucleoside triphosphate hydrolases"/>
    <property type="match status" value="1"/>
</dbReference>
<dbReference type="OrthoDB" id="9816479at2"/>
<dbReference type="RefSeq" id="WP_013447266.1">
    <property type="nucleotide sequence ID" value="NC_014749.1"/>
</dbReference>
<dbReference type="Gene3D" id="3.40.50.300">
    <property type="entry name" value="P-loop containing nucleotide triphosphate hydrolases"/>
    <property type="match status" value="1"/>
</dbReference>
<dbReference type="KEGG" id="cni:Calni_2073"/>
<comment type="subcellular location">
    <subcellularLocation>
        <location evidence="1">Membrane</location>
    </subcellularLocation>
</comment>
<dbReference type="EMBL" id="CP002348">
    <property type="protein sequence ID" value="ADR19965.1"/>
    <property type="molecule type" value="Genomic_DNA"/>
</dbReference>
<keyword evidence="2" id="KW-0547">Nucleotide-binding</keyword>
<gene>
    <name evidence="8" type="ordered locus">Calni_2073</name>
</gene>
<protein>
    <recommendedName>
        <fullName evidence="7">Dynamin N-terminal domain-containing protein</fullName>
    </recommendedName>
</protein>
<dbReference type="InterPro" id="IPR027417">
    <property type="entry name" value="P-loop_NTPase"/>
</dbReference>
<dbReference type="PANTHER" id="PTHR10465">
    <property type="entry name" value="TRANSMEMBRANE GTPASE FZO1"/>
    <property type="match status" value="1"/>
</dbReference>
<organism evidence="8 9">
    <name type="scientific">Calditerrivibrio nitroreducens (strain DSM 19672 / NBRC 101217 / Yu37-1)</name>
    <dbReference type="NCBI Taxonomy" id="768670"/>
    <lineage>
        <taxon>Bacteria</taxon>
        <taxon>Pseudomonadati</taxon>
        <taxon>Deferribacterota</taxon>
        <taxon>Deferribacteres</taxon>
        <taxon>Deferribacterales</taxon>
        <taxon>Calditerrivibrionaceae</taxon>
    </lineage>
</organism>
<evidence type="ECO:0000256" key="4">
    <source>
        <dbReference type="ARBA" id="ARBA00023134"/>
    </source>
</evidence>
<accession>E4TK93</accession>
<keyword evidence="5" id="KW-0472">Membrane</keyword>
<keyword evidence="9" id="KW-1185">Reference proteome</keyword>
<reference evidence="8 9" key="2">
    <citation type="journal article" date="2011" name="Stand. Genomic Sci.">
        <title>Complete genome sequence of Calditerrivibrio nitroreducens type strain (Yu37-1).</title>
        <authorList>
            <person name="Pitluck S."/>
            <person name="Sikorski J."/>
            <person name="Zeytun A."/>
            <person name="Lapidus A."/>
            <person name="Nolan M."/>
            <person name="Lucas S."/>
            <person name="Hammon N."/>
            <person name="Deshpande S."/>
            <person name="Cheng J.F."/>
            <person name="Tapia R."/>
            <person name="Han C."/>
            <person name="Goodwin L."/>
            <person name="Liolios K."/>
            <person name="Pagani I."/>
            <person name="Ivanova N."/>
            <person name="Mavromatis K."/>
            <person name="Pati A."/>
            <person name="Chen A."/>
            <person name="Palaniappan K."/>
            <person name="Hauser L."/>
            <person name="Chang Y.J."/>
            <person name="Jeffries C.D."/>
            <person name="Detter J.C."/>
            <person name="Brambilla E."/>
            <person name="Djao O.D."/>
            <person name="Rohde M."/>
            <person name="Spring S."/>
            <person name="Goker M."/>
            <person name="Woyke T."/>
            <person name="Bristow J."/>
            <person name="Eisen J.A."/>
            <person name="Markowitz V."/>
            <person name="Hugenholtz P."/>
            <person name="Kyrpides N.C."/>
            <person name="Klenk H.P."/>
            <person name="Land M."/>
        </authorList>
    </citation>
    <scope>NUCLEOTIDE SEQUENCE [LARGE SCALE GENOMIC DNA]</scope>
    <source>
        <strain evidence="9">DSM 19672 / NBRC 101217 / Yu37-1</strain>
        <plasmid evidence="9">Plasmid pCALNI01</plasmid>
    </source>
</reference>
<dbReference type="Pfam" id="PF00350">
    <property type="entry name" value="Dynamin_N"/>
    <property type="match status" value="1"/>
</dbReference>
<geneLocation type="plasmid" evidence="8 9">
    <name>pCALNI01</name>
</geneLocation>
<dbReference type="GO" id="GO:0005525">
    <property type="term" value="F:GTP binding"/>
    <property type="evidence" value="ECO:0007669"/>
    <property type="project" value="UniProtKB-KW"/>
</dbReference>
<keyword evidence="3" id="KW-0378">Hydrolase</keyword>
<evidence type="ECO:0000313" key="8">
    <source>
        <dbReference type="EMBL" id="ADR19965.1"/>
    </source>
</evidence>
<dbReference type="InterPro" id="IPR045063">
    <property type="entry name" value="Dynamin_N"/>
</dbReference>
<evidence type="ECO:0000256" key="6">
    <source>
        <dbReference type="SAM" id="Coils"/>
    </source>
</evidence>
<evidence type="ECO:0000259" key="7">
    <source>
        <dbReference type="Pfam" id="PF00350"/>
    </source>
</evidence>
<sequence length="750" mass="86595">MELLKLFREVEAVVDKNYTILKDDAENLKEDLALEKLEDLEKQLADLDRDSKTLTIGIVGRVKAGKSSLLNALLFEGESILPKAATPMTASLTLLSYDDKISAEVEFYTQKDVKEIKKKHDEYLTKLNDLKEKYIEQFKNDEKELQSGNIEKKAEDMAKKELFEKYIHLQAAYEHYNDMENKGLNQNFSNNEVISADSLEELSKKLLDYVGSQGKYTPYTKSVRIKAPLESLKGVEIVDTPGINDPVVSREARTRELLKNADVVFILSNAGQFLSEEDLDLMDRITMKEGIRELFLVGSQVDLQLHGDEKIKSRGNLFTALENIKKNLADYTRRTIKDLKRNSPEIGDTYNQLIEESKERMFLSSGACYSLYKLFDNKQLWDDNMKIVWKNLTNNYPDFFSEDNKDIALENLKLLSGIVEIVEALEKVKERKQEILKKRSEEIMKAKSQSLRKYIDGLIKAVEERLTKIQSTEIKDLEKNIQELQKKTSNSGVVEHKYDELVEELIDDIKKISRKITMDISKSIYDLQNVGEGYKTEPKNEGRGGLLGFLADFLFGEKKVEENVRILKTGYVEAELVKSVNNQKISTEEKLEEAIKQWKVKLRRELTSTIREVVGDEFIDKDIMIKSITSIEKSEIDFPSLDDITIPSSLRRRGILKNEDEIEDYRSKLTDFLDDLESEFKDNLNEFSKTIKKNLGEKGSKVIKSIFDKYRIEIENLRKDIESKQFMIDKLNNTSKELKNLKKKVLLQEV</sequence>
<dbReference type="Proteomes" id="UP000007039">
    <property type="component" value="Plasmid pCALNI01"/>
</dbReference>
<proteinExistence type="predicted"/>